<evidence type="ECO:0000256" key="6">
    <source>
        <dbReference type="ARBA" id="ARBA00023172"/>
    </source>
</evidence>
<evidence type="ECO:0000256" key="5">
    <source>
        <dbReference type="ARBA" id="ARBA00023125"/>
    </source>
</evidence>
<dbReference type="InterPro" id="IPR045057">
    <property type="entry name" value="Gcn5-rel_NAT"/>
</dbReference>
<dbReference type="EMBL" id="BNAR01000001">
    <property type="protein sequence ID" value="GHH31482.1"/>
    <property type="molecule type" value="Genomic_DNA"/>
</dbReference>
<dbReference type="InterPro" id="IPR010095">
    <property type="entry name" value="Cas12f1-like_TNB"/>
</dbReference>
<keyword evidence="5" id="KW-0238">DNA-binding</keyword>
<accession>A0ABQ3M1J7</accession>
<keyword evidence="3" id="KW-0479">Metal-binding</keyword>
<sequence>MLARYRYRIEPTAVQREALSRTFGCARVVFNDALRCREEARAAGQALSSAEVQRRVITAAKTTEHRVWLSEVASVALVQSVQDSHRAYRDFFDSLSGKRRGRRVGKPRFKSGKDHRQTFRLTRNGFRLRPGGRLYLAKIGDVAVRWLRDLPCEPSSVTIIREPDGCYHASFVVEVEPTPLPLVERESGVDLGVTRLATIACTGGTRRDVVNPRHLARAQRELTRAQRALARKVKGSSNREKARRVVALRHGKVARARRDVHHKLALELVRDNQAVYVEDLNIAGMVRNRRLARAVQDAGWGQFVQLLKQKAERHGRAVHTVSRWLPSSKTCSVCGNRMAIMPLSIRHWTCPGCAVAHDRDFNAARNILAAGRAERSNACGAEVRPPFGGRRASKQEALHSRVGNPREWRARQMVTNNEAESRYEIHVDGRLAGFLEYRDVGGVLALVHTEVDDAYAGQGLGGKLAKFALDDVKARDVKISPLCPFVAKYIDKHPEYRVTIR</sequence>
<keyword evidence="4" id="KW-0862">Zinc</keyword>
<gene>
    <name evidence="8" type="ORF">GCM10017774_11130</name>
</gene>
<dbReference type="Pfam" id="PF01385">
    <property type="entry name" value="OrfB_IS605"/>
    <property type="match status" value="1"/>
</dbReference>
<dbReference type="InterPro" id="IPR021027">
    <property type="entry name" value="Transposase_put_HTH"/>
</dbReference>
<protein>
    <submittedName>
        <fullName evidence="8">Transposase</fullName>
    </submittedName>
</protein>
<comment type="similarity">
    <text evidence="1">In the C-terminal section; belongs to the transposase 35 family.</text>
</comment>
<evidence type="ECO:0000313" key="8">
    <source>
        <dbReference type="EMBL" id="GHH31482.1"/>
    </source>
</evidence>
<dbReference type="Pfam" id="PF07282">
    <property type="entry name" value="Cas12f1-like_TNB"/>
    <property type="match status" value="1"/>
</dbReference>
<evidence type="ECO:0000256" key="2">
    <source>
        <dbReference type="ARBA" id="ARBA00022578"/>
    </source>
</evidence>
<proteinExistence type="inferred from homology"/>
<dbReference type="SUPFAM" id="SSF55729">
    <property type="entry name" value="Acyl-CoA N-acyltransferases (Nat)"/>
    <property type="match status" value="1"/>
</dbReference>
<dbReference type="InterPro" id="IPR001959">
    <property type="entry name" value="Transposase"/>
</dbReference>
<dbReference type="Gene3D" id="3.40.630.30">
    <property type="match status" value="1"/>
</dbReference>
<dbReference type="Pfam" id="PF12323">
    <property type="entry name" value="HTH_OrfB_IS605"/>
    <property type="match status" value="1"/>
</dbReference>
<evidence type="ECO:0000313" key="9">
    <source>
        <dbReference type="Proteomes" id="UP000605568"/>
    </source>
</evidence>
<dbReference type="NCBIfam" id="NF040570">
    <property type="entry name" value="guided_TnpB"/>
    <property type="match status" value="1"/>
</dbReference>
<dbReference type="InterPro" id="IPR016181">
    <property type="entry name" value="Acyl_CoA_acyltransferase"/>
</dbReference>
<dbReference type="Pfam" id="PF14542">
    <property type="entry name" value="Acetyltransf_CG"/>
    <property type="match status" value="1"/>
</dbReference>
<comment type="caution">
    <text evidence="8">The sequence shown here is derived from an EMBL/GenBank/DDBJ whole genome shotgun (WGS) entry which is preliminary data.</text>
</comment>
<keyword evidence="9" id="KW-1185">Reference proteome</keyword>
<evidence type="ECO:0000259" key="7">
    <source>
        <dbReference type="PROSITE" id="PS51729"/>
    </source>
</evidence>
<reference evidence="9" key="1">
    <citation type="journal article" date="2019" name="Int. J. Syst. Evol. Microbiol.">
        <title>The Global Catalogue of Microorganisms (GCM) 10K type strain sequencing project: providing services to taxonomists for standard genome sequencing and annotation.</title>
        <authorList>
            <consortium name="The Broad Institute Genomics Platform"/>
            <consortium name="The Broad Institute Genome Sequencing Center for Infectious Disease"/>
            <person name="Wu L."/>
            <person name="Ma J."/>
        </authorList>
    </citation>
    <scope>NUCLEOTIDE SEQUENCE [LARGE SCALE GENOMIC DNA]</scope>
    <source>
        <strain evidence="9">CGMCC 4.7367</strain>
    </source>
</reference>
<dbReference type="PANTHER" id="PTHR31435">
    <property type="entry name" value="PROTEIN NATD1"/>
    <property type="match status" value="1"/>
</dbReference>
<organism evidence="8 9">
    <name type="scientific">Lentzea cavernae</name>
    <dbReference type="NCBI Taxonomy" id="2020703"/>
    <lineage>
        <taxon>Bacteria</taxon>
        <taxon>Bacillati</taxon>
        <taxon>Actinomycetota</taxon>
        <taxon>Actinomycetes</taxon>
        <taxon>Pseudonocardiales</taxon>
        <taxon>Pseudonocardiaceae</taxon>
        <taxon>Lentzea</taxon>
    </lineage>
</organism>
<dbReference type="Proteomes" id="UP000605568">
    <property type="component" value="Unassembled WGS sequence"/>
</dbReference>
<dbReference type="PANTHER" id="PTHR31435:SF10">
    <property type="entry name" value="BSR4717 PROTEIN"/>
    <property type="match status" value="1"/>
</dbReference>
<keyword evidence="2" id="KW-0815">Transposition</keyword>
<evidence type="ECO:0000256" key="3">
    <source>
        <dbReference type="ARBA" id="ARBA00022723"/>
    </source>
</evidence>
<evidence type="ECO:0000256" key="4">
    <source>
        <dbReference type="ARBA" id="ARBA00022833"/>
    </source>
</evidence>
<feature type="domain" description="N-acetyltransferase" evidence="7">
    <location>
        <begin position="415"/>
        <end position="501"/>
    </location>
</feature>
<evidence type="ECO:0000256" key="1">
    <source>
        <dbReference type="ARBA" id="ARBA00008761"/>
    </source>
</evidence>
<name>A0ABQ3M1J7_9PSEU</name>
<dbReference type="NCBIfam" id="TIGR01766">
    <property type="entry name" value="IS200/IS605 family accessory protein TnpB-like domain"/>
    <property type="match status" value="1"/>
</dbReference>
<dbReference type="InterPro" id="IPR031165">
    <property type="entry name" value="GNAT_YJDJ"/>
</dbReference>
<keyword evidence="6" id="KW-0233">DNA recombination</keyword>
<dbReference type="PROSITE" id="PS51729">
    <property type="entry name" value="GNAT_YJDJ"/>
    <property type="match status" value="1"/>
</dbReference>